<dbReference type="InterPro" id="IPR009922">
    <property type="entry name" value="DUF1457"/>
</dbReference>
<reference evidence="2" key="1">
    <citation type="submission" date="2016-10" db="EMBL/GenBank/DDBJ databases">
        <authorList>
            <person name="Varghese N."/>
            <person name="Submissions S."/>
        </authorList>
    </citation>
    <scope>NUCLEOTIDE SEQUENCE [LARGE SCALE GENOMIC DNA]</scope>
    <source>
        <strain evidence="2">CGMCC 1.10683</strain>
    </source>
</reference>
<dbReference type="Proteomes" id="UP000198788">
    <property type="component" value="Unassembled WGS sequence"/>
</dbReference>
<organism evidence="1 2">
    <name type="scientific">Brevundimonas viscosa</name>
    <dbReference type="NCBI Taxonomy" id="871741"/>
    <lineage>
        <taxon>Bacteria</taxon>
        <taxon>Pseudomonadati</taxon>
        <taxon>Pseudomonadota</taxon>
        <taxon>Alphaproteobacteria</taxon>
        <taxon>Caulobacterales</taxon>
        <taxon>Caulobacteraceae</taxon>
        <taxon>Brevundimonas</taxon>
    </lineage>
</organism>
<dbReference type="EMBL" id="FOZV01000005">
    <property type="protein sequence ID" value="SFS75699.1"/>
    <property type="molecule type" value="Genomic_DNA"/>
</dbReference>
<evidence type="ECO:0000313" key="1">
    <source>
        <dbReference type="EMBL" id="SFS75699.1"/>
    </source>
</evidence>
<dbReference type="OrthoDB" id="8478628at2"/>
<dbReference type="RefSeq" id="WP_092310800.1">
    <property type="nucleotide sequence ID" value="NZ_FOZV01000005.1"/>
</dbReference>
<proteinExistence type="predicted"/>
<dbReference type="AlphaFoldDB" id="A0A1I6SFK7"/>
<protein>
    <submittedName>
        <fullName evidence="1">PAS domain-containing protein</fullName>
    </submittedName>
</protein>
<dbReference type="Pfam" id="PF07310">
    <property type="entry name" value="PAS_5"/>
    <property type="match status" value="1"/>
</dbReference>
<keyword evidence="2" id="KW-1185">Reference proteome</keyword>
<sequence>MFHPDTQFLIDFWIDLARRPEVRGGVPARSGLEPEVLGARLQRAFILDAAGSDATFRLAGSWLEALRERPLGGAGFGELWCDASATLVIPALAQSLREARPVVIVAQHGAEARSVEVCVVPLRRTDGRAGLFLGLVAPAPRLDVASAPPRRLTARLTIAVGDRGRPALSLVEGRRSA</sequence>
<gene>
    <name evidence="1" type="ORF">SAMN05192570_2353</name>
</gene>
<name>A0A1I6SFK7_9CAUL</name>
<accession>A0A1I6SFK7</accession>
<evidence type="ECO:0000313" key="2">
    <source>
        <dbReference type="Proteomes" id="UP000198788"/>
    </source>
</evidence>